<evidence type="ECO:0000313" key="1">
    <source>
        <dbReference type="EMBL" id="KRY03740.1"/>
    </source>
</evidence>
<dbReference type="Proteomes" id="UP000054783">
    <property type="component" value="Unassembled WGS sequence"/>
</dbReference>
<dbReference type="EMBL" id="JYDQ01002532">
    <property type="protein sequence ID" value="KRY03740.1"/>
    <property type="molecule type" value="Genomic_DNA"/>
</dbReference>
<accession>A0A0V0YUF6</accession>
<organism evidence="1 2">
    <name type="scientific">Trichinella patagoniensis</name>
    <dbReference type="NCBI Taxonomy" id="990121"/>
    <lineage>
        <taxon>Eukaryota</taxon>
        <taxon>Metazoa</taxon>
        <taxon>Ecdysozoa</taxon>
        <taxon>Nematoda</taxon>
        <taxon>Enoplea</taxon>
        <taxon>Dorylaimia</taxon>
        <taxon>Trichinellida</taxon>
        <taxon>Trichinellidae</taxon>
        <taxon>Trichinella</taxon>
    </lineage>
</organism>
<dbReference type="AlphaFoldDB" id="A0A0V0YUF6"/>
<keyword evidence="2" id="KW-1185">Reference proteome</keyword>
<sequence>MTSKVLLGRGSILSDAVGVDGLTYLPSLPLLSITDPGMTLVHSSTGHLRSGHYKVGIRAHADCRTRPLSLSPRKLLSSHF</sequence>
<proteinExistence type="predicted"/>
<name>A0A0V0YUF6_9BILA</name>
<protein>
    <submittedName>
        <fullName evidence="1">Uncharacterized protein</fullName>
    </submittedName>
</protein>
<evidence type="ECO:0000313" key="2">
    <source>
        <dbReference type="Proteomes" id="UP000054783"/>
    </source>
</evidence>
<comment type="caution">
    <text evidence="1">The sequence shown here is derived from an EMBL/GenBank/DDBJ whole genome shotgun (WGS) entry which is preliminary data.</text>
</comment>
<gene>
    <name evidence="1" type="ORF">T12_7938</name>
</gene>
<reference evidence="1 2" key="1">
    <citation type="submission" date="2015-01" db="EMBL/GenBank/DDBJ databases">
        <title>Evolution of Trichinella species and genotypes.</title>
        <authorList>
            <person name="Korhonen P.K."/>
            <person name="Edoardo P."/>
            <person name="Giuseppe L.R."/>
            <person name="Gasser R.B."/>
        </authorList>
    </citation>
    <scope>NUCLEOTIDE SEQUENCE [LARGE SCALE GENOMIC DNA]</scope>
    <source>
        <strain evidence="1">ISS2496</strain>
    </source>
</reference>